<evidence type="ECO:0000313" key="2">
    <source>
        <dbReference type="Proteomes" id="UP001233999"/>
    </source>
</evidence>
<dbReference type="AlphaFoldDB" id="A0AAD8EH41"/>
<gene>
    <name evidence="1" type="ORF">L9F63_016954</name>
</gene>
<accession>A0AAD8EH41</accession>
<protein>
    <submittedName>
        <fullName evidence="1">Uncharacterized protein</fullName>
    </submittedName>
</protein>
<proteinExistence type="predicted"/>
<feature type="non-terminal residue" evidence="1">
    <location>
        <position position="53"/>
    </location>
</feature>
<sequence length="53" mass="6086">YILAFECGTKREKALNFMCIKHLRVVVGVWAPSCGWPKNLQTRSRSIDQSPLH</sequence>
<evidence type="ECO:0000313" key="1">
    <source>
        <dbReference type="EMBL" id="KAJ9589931.1"/>
    </source>
</evidence>
<comment type="caution">
    <text evidence="1">The sequence shown here is derived from an EMBL/GenBank/DDBJ whole genome shotgun (WGS) entry which is preliminary data.</text>
</comment>
<dbReference type="Proteomes" id="UP001233999">
    <property type="component" value="Unassembled WGS sequence"/>
</dbReference>
<dbReference type="EMBL" id="JASPKZ010004585">
    <property type="protein sequence ID" value="KAJ9589931.1"/>
    <property type="molecule type" value="Genomic_DNA"/>
</dbReference>
<organism evidence="1 2">
    <name type="scientific">Diploptera punctata</name>
    <name type="common">Pacific beetle cockroach</name>
    <dbReference type="NCBI Taxonomy" id="6984"/>
    <lineage>
        <taxon>Eukaryota</taxon>
        <taxon>Metazoa</taxon>
        <taxon>Ecdysozoa</taxon>
        <taxon>Arthropoda</taxon>
        <taxon>Hexapoda</taxon>
        <taxon>Insecta</taxon>
        <taxon>Pterygota</taxon>
        <taxon>Neoptera</taxon>
        <taxon>Polyneoptera</taxon>
        <taxon>Dictyoptera</taxon>
        <taxon>Blattodea</taxon>
        <taxon>Blaberoidea</taxon>
        <taxon>Blaberidae</taxon>
        <taxon>Diplopterinae</taxon>
        <taxon>Diploptera</taxon>
    </lineage>
</organism>
<reference evidence="1" key="1">
    <citation type="journal article" date="2023" name="IScience">
        <title>Live-bearing cockroach genome reveals convergent evolutionary mechanisms linked to viviparity in insects and beyond.</title>
        <authorList>
            <person name="Fouks B."/>
            <person name="Harrison M.C."/>
            <person name="Mikhailova A.A."/>
            <person name="Marchal E."/>
            <person name="English S."/>
            <person name="Carruthers M."/>
            <person name="Jennings E.C."/>
            <person name="Chiamaka E.L."/>
            <person name="Frigard R.A."/>
            <person name="Pippel M."/>
            <person name="Attardo G.M."/>
            <person name="Benoit J.B."/>
            <person name="Bornberg-Bauer E."/>
            <person name="Tobe S.S."/>
        </authorList>
    </citation>
    <scope>NUCLEOTIDE SEQUENCE</scope>
    <source>
        <strain evidence="1">Stay&amp;Tobe</strain>
    </source>
</reference>
<reference evidence="1" key="2">
    <citation type="submission" date="2023-05" db="EMBL/GenBank/DDBJ databases">
        <authorList>
            <person name="Fouks B."/>
        </authorList>
    </citation>
    <scope>NUCLEOTIDE SEQUENCE</scope>
    <source>
        <strain evidence="1">Stay&amp;Tobe</strain>
        <tissue evidence="1">Testes</tissue>
    </source>
</reference>
<keyword evidence="2" id="KW-1185">Reference proteome</keyword>
<name>A0AAD8EH41_DIPPU</name>
<feature type="non-terminal residue" evidence="1">
    <location>
        <position position="1"/>
    </location>
</feature>